<feature type="region of interest" description="Disordered" evidence="1">
    <location>
        <begin position="486"/>
        <end position="534"/>
    </location>
</feature>
<feature type="compositionally biased region" description="Low complexity" evidence="1">
    <location>
        <begin position="516"/>
        <end position="534"/>
    </location>
</feature>
<evidence type="ECO:0000256" key="1">
    <source>
        <dbReference type="SAM" id="MobiDB-lite"/>
    </source>
</evidence>
<organism evidence="2">
    <name type="scientific">Hexamita inflata</name>
    <dbReference type="NCBI Taxonomy" id="28002"/>
    <lineage>
        <taxon>Eukaryota</taxon>
        <taxon>Metamonada</taxon>
        <taxon>Diplomonadida</taxon>
        <taxon>Hexamitidae</taxon>
        <taxon>Hexamitinae</taxon>
        <taxon>Hexamita</taxon>
    </lineage>
</organism>
<evidence type="ECO:0000313" key="3">
    <source>
        <dbReference type="EMBL" id="CAL6069806.1"/>
    </source>
</evidence>
<sequence>MTYFSNTYNSNTYNDIQKKAEKIKQFIEVTNSSQTQAIKFLNKYNQNVTVAINAFIESGEEPENAQVVVKPQPLENDIFVKPQPPEFAIKQMMEATSTSREQAIRFLQNNYNKVDLAIDKFIDSGEEPKGLPVKQAQQHVKEPYNQTNNYNNQNQQNVNYENSVEEEENITEEDDSQTNLQNNQQNEQQKYQNDSEPKNQHYQQNQHSSNQNQHKQVQNNQNHETNSQQQNYSVLKFVIQNANNAIQFLNQQNIQLQSTEPIQYNELQQLVQIRVHNTNVRQVYELMDQYIQNEYHYNNNQVVQNQLVSNNLTQLQKQQFQNQQQNQQAVQPHNQFQSSNQNYNQNYNPNVSQQANIYQNYGQTPQYQQSQVVAQNIPSQTNNVQPVQQYQQPQQLQAQSAPQQTAVQQPIYQPQMQQNSVQQVPSQQPLAAQQLYQQPQAILPQPQSIIHPVIPTYQPTINPVKQETTHNPPVFPVNAQIPAQQVQVQQKEPKNDQKQVQIEPKKPVKEENEEGSPSIVIDDSSISIDLDASS</sequence>
<gene>
    <name evidence="2" type="ORF">HINF_LOCUS52014</name>
    <name evidence="3" type="ORF">HINF_LOCUS54153</name>
</gene>
<dbReference type="Pfam" id="PF14555">
    <property type="entry name" value="UBA_4"/>
    <property type="match status" value="2"/>
</dbReference>
<dbReference type="EMBL" id="CATOUU010000976">
    <property type="protein sequence ID" value="CAI9964369.1"/>
    <property type="molecule type" value="Genomic_DNA"/>
</dbReference>
<accession>A0AA86R296</accession>
<feature type="compositionally biased region" description="Low complexity" evidence="1">
    <location>
        <begin position="200"/>
        <end position="223"/>
    </location>
</feature>
<feature type="compositionally biased region" description="Acidic residues" evidence="1">
    <location>
        <begin position="163"/>
        <end position="176"/>
    </location>
</feature>
<feature type="region of interest" description="Disordered" evidence="1">
    <location>
        <begin position="162"/>
        <end position="226"/>
    </location>
</feature>
<feature type="compositionally biased region" description="Low complexity" evidence="1">
    <location>
        <begin position="177"/>
        <end position="192"/>
    </location>
</feature>
<dbReference type="AlphaFoldDB" id="A0AA86R296"/>
<dbReference type="EMBL" id="CAXDID020000280">
    <property type="protein sequence ID" value="CAL6069806.1"/>
    <property type="molecule type" value="Genomic_DNA"/>
</dbReference>
<evidence type="ECO:0000313" key="2">
    <source>
        <dbReference type="EMBL" id="CAI9964369.1"/>
    </source>
</evidence>
<keyword evidence="4" id="KW-1185">Reference proteome</keyword>
<comment type="caution">
    <text evidence="2">The sequence shown here is derived from an EMBL/GenBank/DDBJ whole genome shotgun (WGS) entry which is preliminary data.</text>
</comment>
<reference evidence="3 4" key="2">
    <citation type="submission" date="2024-07" db="EMBL/GenBank/DDBJ databases">
        <authorList>
            <person name="Akdeniz Z."/>
        </authorList>
    </citation>
    <scope>NUCLEOTIDE SEQUENCE [LARGE SCALE GENOMIC DNA]</scope>
</reference>
<dbReference type="InterPro" id="IPR009060">
    <property type="entry name" value="UBA-like_sf"/>
</dbReference>
<evidence type="ECO:0000313" key="4">
    <source>
        <dbReference type="Proteomes" id="UP001642409"/>
    </source>
</evidence>
<protein>
    <submittedName>
        <fullName evidence="2">UBA-like superfamily</fullName>
    </submittedName>
    <submittedName>
        <fullName evidence="3">UBA-like_superfamily</fullName>
    </submittedName>
</protein>
<feature type="compositionally biased region" description="Basic and acidic residues" evidence="1">
    <location>
        <begin position="491"/>
        <end position="510"/>
    </location>
</feature>
<dbReference type="SUPFAM" id="SSF46934">
    <property type="entry name" value="UBA-like"/>
    <property type="match status" value="1"/>
</dbReference>
<feature type="region of interest" description="Disordered" evidence="1">
    <location>
        <begin position="323"/>
        <end position="349"/>
    </location>
</feature>
<proteinExistence type="predicted"/>
<dbReference type="Gene3D" id="1.10.8.10">
    <property type="entry name" value="DNA helicase RuvA subunit, C-terminal domain"/>
    <property type="match status" value="1"/>
</dbReference>
<reference evidence="2" key="1">
    <citation type="submission" date="2023-06" db="EMBL/GenBank/DDBJ databases">
        <authorList>
            <person name="Kurt Z."/>
        </authorList>
    </citation>
    <scope>NUCLEOTIDE SEQUENCE</scope>
</reference>
<dbReference type="Proteomes" id="UP001642409">
    <property type="component" value="Unassembled WGS sequence"/>
</dbReference>
<name>A0AA86R296_9EUKA</name>